<dbReference type="InterPro" id="IPR053163">
    <property type="entry name" value="HTH-type_regulator_Rgg"/>
</dbReference>
<dbReference type="Pfam" id="PF01381">
    <property type="entry name" value="HTH_3"/>
    <property type="match status" value="1"/>
</dbReference>
<accession>U4TNV2</accession>
<dbReference type="SUPFAM" id="SSF47413">
    <property type="entry name" value="lambda repressor-like DNA-binding domains"/>
    <property type="match status" value="1"/>
</dbReference>
<dbReference type="PROSITE" id="PS50943">
    <property type="entry name" value="HTH_CROC1"/>
    <property type="match status" value="1"/>
</dbReference>
<dbReference type="InterPro" id="IPR001387">
    <property type="entry name" value="Cro/C1-type_HTH"/>
</dbReference>
<dbReference type="HOGENOM" id="CLU_072045_1_0_9"/>
<dbReference type="STRING" id="1231336.L248_1955"/>
<evidence type="ECO:0000313" key="3">
    <source>
        <dbReference type="Proteomes" id="UP000030647"/>
    </source>
</evidence>
<dbReference type="EMBL" id="KI271584">
    <property type="protein sequence ID" value="ERL65879.1"/>
    <property type="molecule type" value="Genomic_DNA"/>
</dbReference>
<keyword evidence="3" id="KW-1185">Reference proteome</keyword>
<reference evidence="3" key="1">
    <citation type="journal article" date="2013" name="Genome Announc.">
        <title>Whole-Genome Sequencing of Lactobacillus shenzhenensis Strain LY-73T.</title>
        <authorList>
            <person name="Lin Z."/>
            <person name="Liu Z."/>
            <person name="Yang R."/>
            <person name="Zou Y."/>
            <person name="Wan D."/>
            <person name="Chen J."/>
            <person name="Guo M."/>
            <person name="Zhao J."/>
            <person name="Fang C."/>
            <person name="Yang R."/>
            <person name="Liu F."/>
        </authorList>
    </citation>
    <scope>NUCLEOTIDE SEQUENCE [LARGE SCALE GENOMIC DNA]</scope>
    <source>
        <strain evidence="3">LY-73</strain>
    </source>
</reference>
<feature type="domain" description="HTH cro/C1-type" evidence="1">
    <location>
        <begin position="21"/>
        <end position="74"/>
    </location>
</feature>
<dbReference type="InterPro" id="IPR010982">
    <property type="entry name" value="Lambda_DNA-bd_dom_sf"/>
</dbReference>
<dbReference type="InterPro" id="IPR010057">
    <property type="entry name" value="Transcription_activator_Rgg_C"/>
</dbReference>
<dbReference type="Gene3D" id="1.10.260.40">
    <property type="entry name" value="lambda repressor-like DNA-binding domains"/>
    <property type="match status" value="1"/>
</dbReference>
<protein>
    <recommendedName>
        <fullName evidence="1">HTH cro/C1-type domain-containing protein</fullName>
    </recommendedName>
</protein>
<organism evidence="2 3">
    <name type="scientific">Schleiferilactobacillus shenzhenensis LY-73</name>
    <dbReference type="NCBI Taxonomy" id="1231336"/>
    <lineage>
        <taxon>Bacteria</taxon>
        <taxon>Bacillati</taxon>
        <taxon>Bacillota</taxon>
        <taxon>Bacilli</taxon>
        <taxon>Lactobacillales</taxon>
        <taxon>Lactobacillaceae</taxon>
        <taxon>Schleiferilactobacillus</taxon>
    </lineage>
</organism>
<gene>
    <name evidence="2" type="ORF">L248_1955</name>
</gene>
<dbReference type="Proteomes" id="UP000030647">
    <property type="component" value="Unassembled WGS sequence"/>
</dbReference>
<dbReference type="CDD" id="cd00093">
    <property type="entry name" value="HTH_XRE"/>
    <property type="match status" value="1"/>
</dbReference>
<name>U4TNV2_9LACO</name>
<evidence type="ECO:0000313" key="2">
    <source>
        <dbReference type="EMBL" id="ERL65879.1"/>
    </source>
</evidence>
<dbReference type="SMART" id="SM00530">
    <property type="entry name" value="HTH_XRE"/>
    <property type="match status" value="1"/>
</dbReference>
<proteinExistence type="predicted"/>
<sequence length="322" mass="37385">MLEFQYIGKEGDKMMTYGETFRYFRVNKGLTLKQVADEVNSVSLIGQFETNRSHISVERFVHLLDKIAVSYDEFQLKRQGTTRSPAAQRVHDFDYLTSIETVIDAQGKHISMPAWRAHLAALAAENDREYNLRIDQTVQLNRYYDTPTDQRPADALAGLQYYLTQVDDWGQYEFSLYKHCIRGFPVDVAWRMLRNVGKKAALMHSLPGYDEEICLVYFTAITGFIVHGDLTKAWAAWRLARDFCYTHSATHSVMELPAMAGWITLHEGKEDQAKALFAETLSYYTQFHLTKLHDQWQEILTGQIEAYHRHLPQFFVFVTPFE</sequence>
<dbReference type="AlphaFoldDB" id="U4TNV2"/>
<dbReference type="GO" id="GO:0003677">
    <property type="term" value="F:DNA binding"/>
    <property type="evidence" value="ECO:0007669"/>
    <property type="project" value="InterPro"/>
</dbReference>
<dbReference type="Pfam" id="PF21259">
    <property type="entry name" value="Rgg_C"/>
    <property type="match status" value="1"/>
</dbReference>
<dbReference type="eggNOG" id="COG1396">
    <property type="taxonomic scope" value="Bacteria"/>
</dbReference>
<evidence type="ECO:0000259" key="1">
    <source>
        <dbReference type="PROSITE" id="PS50943"/>
    </source>
</evidence>
<dbReference type="PANTHER" id="PTHR37038">
    <property type="entry name" value="TRANSCRIPTIONAL REGULATOR-RELATED"/>
    <property type="match status" value="1"/>
</dbReference>